<dbReference type="Pfam" id="PF00268">
    <property type="entry name" value="Ribonuc_red_sm"/>
    <property type="match status" value="1"/>
</dbReference>
<name>A0A2H3BBZ8_9AGAR</name>
<dbReference type="AlphaFoldDB" id="A0A2H3BBZ8"/>
<sequence length="119" mass="13749">SYKKAQASISSAEEMNLAQDRTSGEGSLTEQEWAMFRHVLAFFATADSIVGENLVERFACEVQVPEFRLFYIFQAMIENVHWEVYSLLIDTFIRDLQEQNTLFRAFKESQESGEKPLGR</sequence>
<accession>A0A2H3BBZ8</accession>
<dbReference type="SUPFAM" id="SSF47240">
    <property type="entry name" value="Ferritin-like"/>
    <property type="match status" value="1"/>
</dbReference>
<feature type="compositionally biased region" description="Polar residues" evidence="1">
    <location>
        <begin position="7"/>
        <end position="24"/>
    </location>
</feature>
<evidence type="ECO:0000313" key="3">
    <source>
        <dbReference type="Proteomes" id="UP000218334"/>
    </source>
</evidence>
<dbReference type="GO" id="GO:0009263">
    <property type="term" value="P:deoxyribonucleotide biosynthetic process"/>
    <property type="evidence" value="ECO:0007669"/>
    <property type="project" value="InterPro"/>
</dbReference>
<dbReference type="PANTHER" id="PTHR23409:SF18">
    <property type="entry name" value="RIBONUCLEOSIDE-DIPHOSPHATE REDUCTASE SUBUNIT M2"/>
    <property type="match status" value="1"/>
</dbReference>
<feature type="region of interest" description="Disordered" evidence="1">
    <location>
        <begin position="1"/>
        <end position="24"/>
    </location>
</feature>
<feature type="non-terminal residue" evidence="2">
    <location>
        <position position="1"/>
    </location>
</feature>
<evidence type="ECO:0000313" key="2">
    <source>
        <dbReference type="EMBL" id="PBK68385.1"/>
    </source>
</evidence>
<gene>
    <name evidence="2" type="ORF">ARMSODRAFT_887868</name>
</gene>
<evidence type="ECO:0000256" key="1">
    <source>
        <dbReference type="SAM" id="MobiDB-lite"/>
    </source>
</evidence>
<dbReference type="GO" id="GO:0016491">
    <property type="term" value="F:oxidoreductase activity"/>
    <property type="evidence" value="ECO:0007669"/>
    <property type="project" value="InterPro"/>
</dbReference>
<protein>
    <submittedName>
        <fullName evidence="2">Ribonucleotide reductase</fullName>
    </submittedName>
</protein>
<dbReference type="InterPro" id="IPR012348">
    <property type="entry name" value="RNR-like"/>
</dbReference>
<dbReference type="InterPro" id="IPR009078">
    <property type="entry name" value="Ferritin-like_SF"/>
</dbReference>
<reference evidence="3" key="1">
    <citation type="journal article" date="2017" name="Nat. Ecol. Evol.">
        <title>Genome expansion and lineage-specific genetic innovations in the forest pathogenic fungi Armillaria.</title>
        <authorList>
            <person name="Sipos G."/>
            <person name="Prasanna A.N."/>
            <person name="Walter M.C."/>
            <person name="O'Connor E."/>
            <person name="Balint B."/>
            <person name="Krizsan K."/>
            <person name="Kiss B."/>
            <person name="Hess J."/>
            <person name="Varga T."/>
            <person name="Slot J."/>
            <person name="Riley R."/>
            <person name="Boka B."/>
            <person name="Rigling D."/>
            <person name="Barry K."/>
            <person name="Lee J."/>
            <person name="Mihaltcheva S."/>
            <person name="LaButti K."/>
            <person name="Lipzen A."/>
            <person name="Waldron R."/>
            <person name="Moloney N.M."/>
            <person name="Sperisen C."/>
            <person name="Kredics L."/>
            <person name="Vagvoelgyi C."/>
            <person name="Patrignani A."/>
            <person name="Fitzpatrick D."/>
            <person name="Nagy I."/>
            <person name="Doyle S."/>
            <person name="Anderson J.B."/>
            <person name="Grigoriev I.V."/>
            <person name="Gueldener U."/>
            <person name="Muensterkoetter M."/>
            <person name="Nagy L.G."/>
        </authorList>
    </citation>
    <scope>NUCLEOTIDE SEQUENCE [LARGE SCALE GENOMIC DNA]</scope>
    <source>
        <strain evidence="3">28-4</strain>
    </source>
</reference>
<dbReference type="Proteomes" id="UP000218334">
    <property type="component" value="Unassembled WGS sequence"/>
</dbReference>
<organism evidence="2 3">
    <name type="scientific">Armillaria solidipes</name>
    <dbReference type="NCBI Taxonomy" id="1076256"/>
    <lineage>
        <taxon>Eukaryota</taxon>
        <taxon>Fungi</taxon>
        <taxon>Dikarya</taxon>
        <taxon>Basidiomycota</taxon>
        <taxon>Agaricomycotina</taxon>
        <taxon>Agaricomycetes</taxon>
        <taxon>Agaricomycetidae</taxon>
        <taxon>Agaricales</taxon>
        <taxon>Marasmiineae</taxon>
        <taxon>Physalacriaceae</taxon>
        <taxon>Armillaria</taxon>
    </lineage>
</organism>
<dbReference type="PANTHER" id="PTHR23409">
    <property type="entry name" value="RIBONUCLEOSIDE-DIPHOSPHATE REDUCTASE SMALL CHAIN"/>
    <property type="match status" value="1"/>
</dbReference>
<dbReference type="STRING" id="1076256.A0A2H3BBZ8"/>
<dbReference type="EMBL" id="KZ293433">
    <property type="protein sequence ID" value="PBK68385.1"/>
    <property type="molecule type" value="Genomic_DNA"/>
</dbReference>
<dbReference type="Gene3D" id="1.10.620.20">
    <property type="entry name" value="Ribonucleotide Reductase, subunit A"/>
    <property type="match status" value="1"/>
</dbReference>
<keyword evidence="3" id="KW-1185">Reference proteome</keyword>
<proteinExistence type="predicted"/>
<dbReference type="InterPro" id="IPR000358">
    <property type="entry name" value="RNR_small_fam"/>
</dbReference>